<dbReference type="InterPro" id="IPR003615">
    <property type="entry name" value="HNH_nuc"/>
</dbReference>
<name>A0A6C0I715_9ZZZZ</name>
<evidence type="ECO:0000313" key="2">
    <source>
        <dbReference type="EMBL" id="QHT88370.1"/>
    </source>
</evidence>
<dbReference type="CDD" id="cd00085">
    <property type="entry name" value="HNHc"/>
    <property type="match status" value="1"/>
</dbReference>
<protein>
    <recommendedName>
        <fullName evidence="1">HNH domain-containing protein</fullName>
    </recommendedName>
</protein>
<dbReference type="Pfam" id="PF01844">
    <property type="entry name" value="HNH"/>
    <property type="match status" value="1"/>
</dbReference>
<feature type="domain" description="HNH" evidence="1">
    <location>
        <begin position="33"/>
        <end position="75"/>
    </location>
</feature>
<proteinExistence type="predicted"/>
<evidence type="ECO:0000259" key="1">
    <source>
        <dbReference type="Pfam" id="PF01844"/>
    </source>
</evidence>
<reference evidence="2" key="1">
    <citation type="journal article" date="2020" name="Nature">
        <title>Giant virus diversity and host interactions through global metagenomics.</title>
        <authorList>
            <person name="Schulz F."/>
            <person name="Roux S."/>
            <person name="Paez-Espino D."/>
            <person name="Jungbluth S."/>
            <person name="Walsh D.A."/>
            <person name="Denef V.J."/>
            <person name="McMahon K.D."/>
            <person name="Konstantinidis K.T."/>
            <person name="Eloe-Fadrosh E.A."/>
            <person name="Kyrpides N.C."/>
            <person name="Woyke T."/>
        </authorList>
    </citation>
    <scope>NUCLEOTIDE SEQUENCE</scope>
    <source>
        <strain evidence="2">GVMAG-M-3300023184-50</strain>
    </source>
</reference>
<accession>A0A6C0I715</accession>
<dbReference type="EMBL" id="MN740115">
    <property type="protein sequence ID" value="QHT88370.1"/>
    <property type="molecule type" value="Genomic_DNA"/>
</dbReference>
<sequence>MTRKKPILKALRDQVWLQKMGKVYEGKCSTSWCQNTISVVNFQCGHNIPESKGGETNLANLVPICVSCNLSMGNRFTFDQWDKHSNVKAPWWICC</sequence>
<dbReference type="Gene3D" id="1.10.30.50">
    <property type="match status" value="1"/>
</dbReference>
<dbReference type="InterPro" id="IPR002711">
    <property type="entry name" value="HNH"/>
</dbReference>
<organism evidence="2">
    <name type="scientific">viral metagenome</name>
    <dbReference type="NCBI Taxonomy" id="1070528"/>
    <lineage>
        <taxon>unclassified sequences</taxon>
        <taxon>metagenomes</taxon>
        <taxon>organismal metagenomes</taxon>
    </lineage>
</organism>
<dbReference type="AlphaFoldDB" id="A0A6C0I715"/>